<comment type="caution">
    <text evidence="3">The sequence shown here is derived from an EMBL/GenBank/DDBJ whole genome shotgun (WGS) entry which is preliminary data.</text>
</comment>
<feature type="region of interest" description="Disordered" evidence="1">
    <location>
        <begin position="303"/>
        <end position="336"/>
    </location>
</feature>
<evidence type="ECO:0000313" key="3">
    <source>
        <dbReference type="EMBL" id="CAJ2504317.1"/>
    </source>
</evidence>
<dbReference type="GO" id="GO:0016491">
    <property type="term" value="F:oxidoreductase activity"/>
    <property type="evidence" value="ECO:0007669"/>
    <property type="project" value="TreeGrafter"/>
</dbReference>
<evidence type="ECO:0000259" key="2">
    <source>
        <dbReference type="Pfam" id="PF01408"/>
    </source>
</evidence>
<dbReference type="Gene3D" id="3.30.360.10">
    <property type="entry name" value="Dihydrodipicolinate Reductase, domain 2"/>
    <property type="match status" value="1"/>
</dbReference>
<organism evidence="3 4">
    <name type="scientific">Anthostomella pinea</name>
    <dbReference type="NCBI Taxonomy" id="933095"/>
    <lineage>
        <taxon>Eukaryota</taxon>
        <taxon>Fungi</taxon>
        <taxon>Dikarya</taxon>
        <taxon>Ascomycota</taxon>
        <taxon>Pezizomycotina</taxon>
        <taxon>Sordariomycetes</taxon>
        <taxon>Xylariomycetidae</taxon>
        <taxon>Xylariales</taxon>
        <taxon>Xylariaceae</taxon>
        <taxon>Anthostomella</taxon>
    </lineage>
</organism>
<evidence type="ECO:0000313" key="4">
    <source>
        <dbReference type="Proteomes" id="UP001295740"/>
    </source>
</evidence>
<feature type="domain" description="Gfo/Idh/MocA-like oxidoreductase N-terminal" evidence="2">
    <location>
        <begin position="62"/>
        <end position="106"/>
    </location>
</feature>
<dbReference type="PANTHER" id="PTHR42840">
    <property type="entry name" value="NAD(P)-BINDING ROSSMANN-FOLD SUPERFAMILY PROTEIN-RELATED"/>
    <property type="match status" value="1"/>
</dbReference>
<evidence type="ECO:0000256" key="1">
    <source>
        <dbReference type="SAM" id="MobiDB-lite"/>
    </source>
</evidence>
<gene>
    <name evidence="3" type="ORF">KHLLAP_LOCUS4785</name>
</gene>
<dbReference type="SUPFAM" id="SSF51735">
    <property type="entry name" value="NAD(P)-binding Rossmann-fold domains"/>
    <property type="match status" value="1"/>
</dbReference>
<dbReference type="GO" id="GO:0005737">
    <property type="term" value="C:cytoplasm"/>
    <property type="evidence" value="ECO:0007669"/>
    <property type="project" value="TreeGrafter"/>
</dbReference>
<dbReference type="EMBL" id="CAUWAG010000006">
    <property type="protein sequence ID" value="CAJ2504317.1"/>
    <property type="molecule type" value="Genomic_DNA"/>
</dbReference>
<name>A0AAI8VG74_9PEZI</name>
<dbReference type="InterPro" id="IPR000683">
    <property type="entry name" value="Gfo/Idh/MocA-like_OxRdtase_N"/>
</dbReference>
<dbReference type="Proteomes" id="UP001295740">
    <property type="component" value="Unassembled WGS sequence"/>
</dbReference>
<reference evidence="3" key="1">
    <citation type="submission" date="2023-10" db="EMBL/GenBank/DDBJ databases">
        <authorList>
            <person name="Hackl T."/>
        </authorList>
    </citation>
    <scope>NUCLEOTIDE SEQUENCE</scope>
</reference>
<protein>
    <submittedName>
        <fullName evidence="3">Uu.00g117110.m01.CDS01</fullName>
    </submittedName>
</protein>
<dbReference type="AlphaFoldDB" id="A0AAI8VG74"/>
<dbReference type="InterPro" id="IPR036291">
    <property type="entry name" value="NAD(P)-bd_dom_sf"/>
</dbReference>
<dbReference type="GO" id="GO:0006740">
    <property type="term" value="P:NADPH regeneration"/>
    <property type="evidence" value="ECO:0007669"/>
    <property type="project" value="TreeGrafter"/>
</dbReference>
<dbReference type="Gene3D" id="3.40.50.720">
    <property type="entry name" value="NAD(P)-binding Rossmann-like Domain"/>
    <property type="match status" value="2"/>
</dbReference>
<proteinExistence type="predicted"/>
<accession>A0AAI8VG74</accession>
<dbReference type="Pfam" id="PF01408">
    <property type="entry name" value="GFO_IDH_MocA"/>
    <property type="match status" value="1"/>
</dbReference>
<sequence length="358" mass="38812">MKAQCRLRVGMLGAGEVAQVVHLPVLSLLNHIFTTTIICDLSRKNAEHCADKFRIATATTDPKDWHETYAVASLEAGNHVMIEKPVSLSVPSVEHVIAAEAKAKNTDFPAEAGKARSERLDSLYAEAFPNQYITVEHVKYGRFLGSLGSHDISLMREALGFPESVSGVSVNEPFYTAILSFRNKSGVEPFSVTYESGIDAVPDFDAHLAVYAERKRVMIKYDSPYVKGLPTKVLVSELNEAGELQTREILSSYEDSYTAELQEMYACIVNGQEIKTTVTSLSAMYLGSEKESFKVGKVKQPIVDEPKAPAPNPNKPDGSNRTKGGGTDEGDTDSSASSLGAPALCILVVTLASAWGFI</sequence>
<dbReference type="GO" id="GO:0000166">
    <property type="term" value="F:nucleotide binding"/>
    <property type="evidence" value="ECO:0007669"/>
    <property type="project" value="InterPro"/>
</dbReference>
<dbReference type="PANTHER" id="PTHR42840:SF7">
    <property type="entry name" value="BINDING ROSSMANN FOLD OXIDOREDUCTASE, PUTATIVE (AFU_ORTHOLOGUE AFUA_4G10190)-RELATED"/>
    <property type="match status" value="1"/>
</dbReference>
<keyword evidence="4" id="KW-1185">Reference proteome</keyword>